<feature type="transmembrane region" description="Helical" evidence="6">
    <location>
        <begin position="286"/>
        <end position="303"/>
    </location>
</feature>
<dbReference type="InterPro" id="IPR001851">
    <property type="entry name" value="ABC_transp_permease"/>
</dbReference>
<dbReference type="EMBL" id="JAAAMG010000002">
    <property type="protein sequence ID" value="NDW03688.1"/>
    <property type="molecule type" value="Genomic_DNA"/>
</dbReference>
<feature type="transmembrane region" description="Helical" evidence="6">
    <location>
        <begin position="474"/>
        <end position="492"/>
    </location>
</feature>
<protein>
    <submittedName>
        <fullName evidence="7">ABC transporter permease</fullName>
    </submittedName>
</protein>
<feature type="transmembrane region" description="Helical" evidence="6">
    <location>
        <begin position="59"/>
        <end position="78"/>
    </location>
</feature>
<dbReference type="AlphaFoldDB" id="A0A6N9T3Y2"/>
<feature type="transmembrane region" description="Helical" evidence="6">
    <location>
        <begin position="499"/>
        <end position="522"/>
    </location>
</feature>
<comment type="caution">
    <text evidence="7">The sequence shown here is derived from an EMBL/GenBank/DDBJ whole genome shotgun (WGS) entry which is preliminary data.</text>
</comment>
<keyword evidence="5 6" id="KW-0472">Membrane</keyword>
<name>A0A6N9T3Y2_9HYPH</name>
<feature type="transmembrane region" description="Helical" evidence="6">
    <location>
        <begin position="116"/>
        <end position="136"/>
    </location>
</feature>
<dbReference type="Pfam" id="PF02653">
    <property type="entry name" value="BPD_transp_2"/>
    <property type="match status" value="2"/>
</dbReference>
<feature type="transmembrane region" description="Helical" evidence="6">
    <location>
        <begin position="673"/>
        <end position="691"/>
    </location>
</feature>
<feature type="transmembrane region" description="Helical" evidence="6">
    <location>
        <begin position="179"/>
        <end position="200"/>
    </location>
</feature>
<dbReference type="CDD" id="cd06579">
    <property type="entry name" value="TM_PBP1_transp_AraH_like"/>
    <property type="match status" value="2"/>
</dbReference>
<evidence type="ECO:0000256" key="3">
    <source>
        <dbReference type="ARBA" id="ARBA00022692"/>
    </source>
</evidence>
<feature type="transmembrane region" description="Helical" evidence="6">
    <location>
        <begin position="85"/>
        <end position="104"/>
    </location>
</feature>
<evidence type="ECO:0000313" key="7">
    <source>
        <dbReference type="EMBL" id="NDW03688.1"/>
    </source>
</evidence>
<dbReference type="GO" id="GO:0022857">
    <property type="term" value="F:transmembrane transporter activity"/>
    <property type="evidence" value="ECO:0007669"/>
    <property type="project" value="InterPro"/>
</dbReference>
<feature type="transmembrane region" description="Helical" evidence="6">
    <location>
        <begin position="394"/>
        <end position="414"/>
    </location>
</feature>
<dbReference type="Proteomes" id="UP000469011">
    <property type="component" value="Unassembled WGS sequence"/>
</dbReference>
<feature type="transmembrane region" description="Helical" evidence="6">
    <location>
        <begin position="309"/>
        <end position="330"/>
    </location>
</feature>
<reference evidence="7 8" key="1">
    <citation type="submission" date="2020-01" db="EMBL/GenBank/DDBJ databases">
        <title>Jiella pacifica sp. nov.</title>
        <authorList>
            <person name="Xue Z."/>
            <person name="Zhu S."/>
            <person name="Chen J."/>
            <person name="Yang J."/>
        </authorList>
    </citation>
    <scope>NUCLEOTIDE SEQUENCE [LARGE SCALE GENOMIC DNA]</scope>
    <source>
        <strain evidence="7 8">40Bstr34</strain>
    </source>
</reference>
<evidence type="ECO:0000256" key="2">
    <source>
        <dbReference type="ARBA" id="ARBA00022475"/>
    </source>
</evidence>
<accession>A0A6N9T3Y2</accession>
<evidence type="ECO:0000313" key="8">
    <source>
        <dbReference type="Proteomes" id="UP000469011"/>
    </source>
</evidence>
<keyword evidence="3 6" id="KW-0812">Transmembrane</keyword>
<feature type="transmembrane region" description="Helical" evidence="6">
    <location>
        <begin position="451"/>
        <end position="468"/>
    </location>
</feature>
<feature type="transmembrane region" description="Helical" evidence="6">
    <location>
        <begin position="29"/>
        <end position="47"/>
    </location>
</feature>
<feature type="transmembrane region" description="Helical" evidence="6">
    <location>
        <begin position="420"/>
        <end position="439"/>
    </location>
</feature>
<dbReference type="GO" id="GO:0005886">
    <property type="term" value="C:plasma membrane"/>
    <property type="evidence" value="ECO:0007669"/>
    <property type="project" value="UniProtKB-SubCell"/>
</dbReference>
<comment type="subcellular location">
    <subcellularLocation>
        <location evidence="1">Cell membrane</location>
        <topology evidence="1">Multi-pass membrane protein</topology>
    </subcellularLocation>
</comment>
<keyword evidence="2" id="KW-1003">Cell membrane</keyword>
<gene>
    <name evidence="7" type="ORF">GTK09_04540</name>
</gene>
<feature type="transmembrane region" description="Helical" evidence="6">
    <location>
        <begin position="231"/>
        <end position="252"/>
    </location>
</feature>
<feature type="transmembrane region" description="Helical" evidence="6">
    <location>
        <begin position="627"/>
        <end position="644"/>
    </location>
</feature>
<evidence type="ECO:0000256" key="5">
    <source>
        <dbReference type="ARBA" id="ARBA00023136"/>
    </source>
</evidence>
<sequence length="697" mass="71606">MDKSPHTRAPIGASNWLGGIGRSAARSRATLVAIVVFAFLFLVTDWISPGPITYFDVSFLASGGTTLALAAIGQTLVILSGGFDLSAGAVISLVNAVLAANMSMTDMDASVVEWTAIGIAVGMLVGAFNGIFIAFLRLQPIVVTLSTMFIVQGGTLLILEQPGGFVAPTLGAVYMGDAVPNLLPAPILLLGIVLLLWAWLKRTRYGLALYASGSDPASAAAIGISVPWVRFATYVIAGGLYGLAGVFISAQTGSGDPLVGNSLLLSIFAAVVIGGTRLGGGKGGPVGSVFGAFTLMIVVNILLALNVSAYFSTVAEGGVLLLAVLFASLSRDSVLAEQIRQGLAALRARSVGLLVTQRPKVDRRLAFAARRGVETGTATPVPSFLKRNVETIRYAAPAYVALVLVLIATQFVLGNVLTNFSYWNALLVLSTFLAILALGQGAVILTGGLDLSLPWTIALSGILLAGMVRGSDPALVYALPLVFAVAAGIGLMNGIGVVMLGLSPIVVTLAMNGILQGAALLYSNGTPSGFASPALRWFMTGYLGGVTPVVVFLAAFVIGATVLLGRTSFGRRVYAIGNSLEAARLSGVRTGRVVIAVYVLSALCAALVGILLTGFSGQASLGMGDDYLLPSIAVVVVGGALITGGRGHYLGMFGGALLLTALQTLLAGTTLPYAFRAILFGCVVLAAVIALRERRTS</sequence>
<keyword evidence="8" id="KW-1185">Reference proteome</keyword>
<feature type="transmembrane region" description="Helical" evidence="6">
    <location>
        <begin position="141"/>
        <end position="159"/>
    </location>
</feature>
<evidence type="ECO:0000256" key="1">
    <source>
        <dbReference type="ARBA" id="ARBA00004651"/>
    </source>
</evidence>
<evidence type="ECO:0000256" key="4">
    <source>
        <dbReference type="ARBA" id="ARBA00022989"/>
    </source>
</evidence>
<feature type="transmembrane region" description="Helical" evidence="6">
    <location>
        <begin position="542"/>
        <end position="564"/>
    </location>
</feature>
<dbReference type="PANTHER" id="PTHR32196">
    <property type="entry name" value="ABC TRANSPORTER PERMEASE PROTEIN YPHD-RELATED-RELATED"/>
    <property type="match status" value="1"/>
</dbReference>
<evidence type="ECO:0000256" key="6">
    <source>
        <dbReference type="SAM" id="Phobius"/>
    </source>
</evidence>
<feature type="transmembrane region" description="Helical" evidence="6">
    <location>
        <begin position="649"/>
        <end position="667"/>
    </location>
</feature>
<feature type="transmembrane region" description="Helical" evidence="6">
    <location>
        <begin position="593"/>
        <end position="615"/>
    </location>
</feature>
<proteinExistence type="predicted"/>
<keyword evidence="4 6" id="KW-1133">Transmembrane helix</keyword>
<feature type="transmembrane region" description="Helical" evidence="6">
    <location>
        <begin position="258"/>
        <end position="279"/>
    </location>
</feature>
<organism evidence="7 8">
    <name type="scientific">Jiella pacifica</name>
    <dbReference type="NCBI Taxonomy" id="2696469"/>
    <lineage>
        <taxon>Bacteria</taxon>
        <taxon>Pseudomonadati</taxon>
        <taxon>Pseudomonadota</taxon>
        <taxon>Alphaproteobacteria</taxon>
        <taxon>Hyphomicrobiales</taxon>
        <taxon>Aurantimonadaceae</taxon>
        <taxon>Jiella</taxon>
    </lineage>
</organism>